<dbReference type="SUPFAM" id="SSF55729">
    <property type="entry name" value="Acyl-CoA N-acyltransferases (Nat)"/>
    <property type="match status" value="1"/>
</dbReference>
<dbReference type="InterPro" id="IPR016181">
    <property type="entry name" value="Acyl_CoA_acyltransferase"/>
</dbReference>
<sequence>MQQHLIQADVRASSGKLVLSMASTPEELREVQRLRYKVFIETMGLTALASDDGLDSDEFDEHCDHLIVRDSNTLKVVGTYRLLSAARAHKLGRVYSENEFDLSRLNNVRNRIVEAGRACIHPDYRGGAVILLLWSGLAEYMRRERCDFLAGCASISLADGGHNAVAVYNALSVKHMAPVEYRVTPHLPFPYTKLEPAQTMQVPPLLKGYMRSGAWICGEPAWDPDFESADLFLLMPLANLDARYARHYGVDGQ</sequence>
<dbReference type="OrthoDB" id="9787072at2"/>
<dbReference type="GO" id="GO:0006629">
    <property type="term" value="P:lipid metabolic process"/>
    <property type="evidence" value="ECO:0007669"/>
    <property type="project" value="UniProtKB-KW"/>
</dbReference>
<evidence type="ECO:0000256" key="4">
    <source>
        <dbReference type="ARBA" id="ARBA00023098"/>
    </source>
</evidence>
<evidence type="ECO:0000256" key="3">
    <source>
        <dbReference type="ARBA" id="ARBA00022679"/>
    </source>
</evidence>
<evidence type="ECO:0000256" key="7">
    <source>
        <dbReference type="ARBA" id="ARBA00039058"/>
    </source>
</evidence>
<keyword evidence="12" id="KW-1185">Reference proteome</keyword>
<keyword evidence="2" id="KW-0444">Lipid biosynthesis</keyword>
<dbReference type="GO" id="GO:0043810">
    <property type="term" value="F:ornithine-acyl [acyl carrier protein] N-acyltransferase activity"/>
    <property type="evidence" value="ECO:0007669"/>
    <property type="project" value="UniProtKB-EC"/>
</dbReference>
<evidence type="ECO:0000256" key="6">
    <source>
        <dbReference type="ARBA" id="ARBA00038095"/>
    </source>
</evidence>
<evidence type="ECO:0000256" key="2">
    <source>
        <dbReference type="ARBA" id="ARBA00022516"/>
    </source>
</evidence>
<dbReference type="AlphaFoldDB" id="A0A1I7LX26"/>
<evidence type="ECO:0000313" key="11">
    <source>
        <dbReference type="EMBL" id="SFV14137.1"/>
    </source>
</evidence>
<evidence type="ECO:0000256" key="9">
    <source>
        <dbReference type="ARBA" id="ARBA00045724"/>
    </source>
</evidence>
<gene>
    <name evidence="11" type="ORF">SAMN05216552_104128</name>
</gene>
<keyword evidence="3" id="KW-0808">Transferase</keyword>
<dbReference type="Proteomes" id="UP000199391">
    <property type="component" value="Unassembled WGS sequence"/>
</dbReference>
<proteinExistence type="inferred from homology"/>
<evidence type="ECO:0000256" key="1">
    <source>
        <dbReference type="ARBA" id="ARBA00005189"/>
    </source>
</evidence>
<dbReference type="InterPro" id="IPR052351">
    <property type="entry name" value="Ornithine_N-alpha-AT"/>
</dbReference>
<dbReference type="Pfam" id="PF13444">
    <property type="entry name" value="Acetyltransf_5"/>
    <property type="match status" value="1"/>
</dbReference>
<evidence type="ECO:0000256" key="8">
    <source>
        <dbReference type="ARBA" id="ARBA00039866"/>
    </source>
</evidence>
<comment type="similarity">
    <text evidence="6">Belongs to the acetyltransferase family. OlsB subfamily.</text>
</comment>
<dbReference type="RefSeq" id="WP_093559774.1">
    <property type="nucleotide sequence ID" value="NZ_FPBO01000041.1"/>
</dbReference>
<evidence type="ECO:0000256" key="5">
    <source>
        <dbReference type="ARBA" id="ARBA00023315"/>
    </source>
</evidence>
<evidence type="ECO:0000313" key="12">
    <source>
        <dbReference type="Proteomes" id="UP000199391"/>
    </source>
</evidence>
<comment type="catalytic activity">
    <reaction evidence="10">
        <text>a (3R)-hydroxyacyl-[ACP] + L-ornithine = a lyso-ornithine lipid + holo-[ACP] + H(+)</text>
        <dbReference type="Rhea" id="RHEA:20633"/>
        <dbReference type="Rhea" id="RHEA-COMP:9685"/>
        <dbReference type="Rhea" id="RHEA-COMP:9945"/>
        <dbReference type="ChEBI" id="CHEBI:15378"/>
        <dbReference type="ChEBI" id="CHEBI:46911"/>
        <dbReference type="ChEBI" id="CHEBI:64479"/>
        <dbReference type="ChEBI" id="CHEBI:78827"/>
        <dbReference type="ChEBI" id="CHEBI:138482"/>
        <dbReference type="EC" id="2.3.2.30"/>
    </reaction>
    <physiologicalReaction direction="left-to-right" evidence="10">
        <dbReference type="Rhea" id="RHEA:20634"/>
    </physiologicalReaction>
</comment>
<comment type="pathway">
    <text evidence="1">Lipid metabolism.</text>
</comment>
<dbReference type="EC" id="2.3.2.30" evidence="7"/>
<dbReference type="STRING" id="1035707.SAMN05216552_104128"/>
<comment type="function">
    <text evidence="9">Catalyzes the first step in the biosynthesis of ornithine lipids, which are phosphorus-free membrane lipids. Catalyzes the 3-hydroxyacyl-acyl carrier protein-dependent acylation of ornithine to form lyso-ornithine lipid (LOL).</text>
</comment>
<reference evidence="12" key="1">
    <citation type="submission" date="2016-10" db="EMBL/GenBank/DDBJ databases">
        <authorList>
            <person name="Varghese N."/>
            <person name="Submissions S."/>
        </authorList>
    </citation>
    <scope>NUCLEOTIDE SEQUENCE [LARGE SCALE GENOMIC DNA]</scope>
    <source>
        <strain evidence="12">CGMCC 1.11014</strain>
    </source>
</reference>
<dbReference type="EMBL" id="FPBO01000041">
    <property type="protein sequence ID" value="SFV14137.1"/>
    <property type="molecule type" value="Genomic_DNA"/>
</dbReference>
<dbReference type="Gene3D" id="3.40.630.30">
    <property type="match status" value="1"/>
</dbReference>
<organism evidence="11 12">
    <name type="scientific">Pseudoduganella namucuonensis</name>
    <dbReference type="NCBI Taxonomy" id="1035707"/>
    <lineage>
        <taxon>Bacteria</taxon>
        <taxon>Pseudomonadati</taxon>
        <taxon>Pseudomonadota</taxon>
        <taxon>Betaproteobacteria</taxon>
        <taxon>Burkholderiales</taxon>
        <taxon>Oxalobacteraceae</taxon>
        <taxon>Telluria group</taxon>
        <taxon>Pseudoduganella</taxon>
    </lineage>
</organism>
<keyword evidence="5" id="KW-0012">Acyltransferase</keyword>
<dbReference type="PANTHER" id="PTHR37323:SF1">
    <property type="entry name" value="L-ORNITHINE N(ALPHA)-ACYLTRANSFERASE"/>
    <property type="match status" value="1"/>
</dbReference>
<keyword evidence="4" id="KW-0443">Lipid metabolism</keyword>
<evidence type="ECO:0000256" key="10">
    <source>
        <dbReference type="ARBA" id="ARBA00047785"/>
    </source>
</evidence>
<name>A0A1I7LX26_9BURK</name>
<accession>A0A1I7LX26</accession>
<dbReference type="PANTHER" id="PTHR37323">
    <property type="entry name" value="GCN5-RELATED N-ACETYLTRANSFERASE"/>
    <property type="match status" value="1"/>
</dbReference>
<protein>
    <recommendedName>
        <fullName evidence="8">L-ornithine N(alpha)-acyltransferase</fullName>
        <ecNumber evidence="7">2.3.2.30</ecNumber>
    </recommendedName>
</protein>